<dbReference type="EMBL" id="BMWZ01000006">
    <property type="protein sequence ID" value="GGZ87358.1"/>
    <property type="molecule type" value="Genomic_DNA"/>
</dbReference>
<evidence type="ECO:0000313" key="1">
    <source>
        <dbReference type="EMBL" id="GGZ87358.1"/>
    </source>
</evidence>
<keyword evidence="2" id="KW-1185">Reference proteome</keyword>
<dbReference type="SMART" id="SM00710">
    <property type="entry name" value="PbH1"/>
    <property type="match status" value="6"/>
</dbReference>
<gene>
    <name evidence="1" type="ORF">GCM10007028_26930</name>
</gene>
<dbReference type="Gene3D" id="2.160.20.10">
    <property type="entry name" value="Single-stranded right-handed beta-helix, Pectin lyase-like"/>
    <property type="match status" value="1"/>
</dbReference>
<dbReference type="InterPro" id="IPR011050">
    <property type="entry name" value="Pectin_lyase_fold/virulence"/>
</dbReference>
<name>A0A918VC35_9FLAO</name>
<evidence type="ECO:0000313" key="2">
    <source>
        <dbReference type="Proteomes" id="UP000636004"/>
    </source>
</evidence>
<protein>
    <recommendedName>
        <fullName evidence="3">Right-handed parallel beta-helix repeat-containing protein</fullName>
    </recommendedName>
</protein>
<accession>A0A918VC35</accession>
<dbReference type="InterPro" id="IPR006626">
    <property type="entry name" value="PbH1"/>
</dbReference>
<organism evidence="1 2">
    <name type="scientific">Algibacter mikhailovii</name>
    <dbReference type="NCBI Taxonomy" id="425498"/>
    <lineage>
        <taxon>Bacteria</taxon>
        <taxon>Pseudomonadati</taxon>
        <taxon>Bacteroidota</taxon>
        <taxon>Flavobacteriia</taxon>
        <taxon>Flavobacteriales</taxon>
        <taxon>Flavobacteriaceae</taxon>
        <taxon>Algibacter</taxon>
    </lineage>
</organism>
<reference evidence="1" key="2">
    <citation type="submission" date="2020-09" db="EMBL/GenBank/DDBJ databases">
        <authorList>
            <person name="Sun Q."/>
            <person name="Kim S."/>
        </authorList>
    </citation>
    <scope>NUCLEOTIDE SEQUENCE</scope>
    <source>
        <strain evidence="1">KCTC 12710</strain>
    </source>
</reference>
<dbReference type="AlphaFoldDB" id="A0A918VC35"/>
<comment type="caution">
    <text evidence="1">The sequence shown here is derived from an EMBL/GenBank/DDBJ whole genome shotgun (WGS) entry which is preliminary data.</text>
</comment>
<sequence>MKNSKPFQIAFLGYFFLIIGVTCLFQCHAQNNDTSIYYVNSITGNDQNNGKSENRAWKTLWKVNQQKFKPGDKILIAAGTSYNEVLRPKGSGAEGKVIQIDKYGKGANPVIHGNGYKEYALLLYNVEYWEVRNLEITNQGKTAKAKRRGVIIRAEDFGDCHHIVLEGLEIHHVNGVIEKKKGGGSAILWENKGHKIKTRFIDLQILNNYIHDCERNAMNSRGYAFRTEWHPSLEVVIRGNLIENIPGDGIVPIGCDGAIIEYNVIRNGIDSMPVGDAAAGIWPWSSDNTLIQFNAVSDHRAKWDGQGFDADFNCIGSIFQYNYSFDNWGGFMLVCNNGKTLGQPHNIGTRDTKIRYNLSVNDGLRPYKAHNKRFFSPIFHITGPVENTEIHHNIIIIPDKPISEIENTLIEFKDWGDSYPNITKFENNIVRNQHSASILNKKLTTGFTQIENDINKDFNYDERNPIKILEEMKNHPFMENSREFEILCDFIQYRMANPDPRFSEDRFKD</sequence>
<proteinExistence type="predicted"/>
<evidence type="ECO:0008006" key="3">
    <source>
        <dbReference type="Google" id="ProtNLM"/>
    </source>
</evidence>
<dbReference type="RefSeq" id="WP_189361555.1">
    <property type="nucleotide sequence ID" value="NZ_BMWZ01000006.1"/>
</dbReference>
<dbReference type="InterPro" id="IPR012334">
    <property type="entry name" value="Pectin_lyas_fold"/>
</dbReference>
<reference evidence="1" key="1">
    <citation type="journal article" date="2014" name="Int. J. Syst. Evol. Microbiol.">
        <title>Complete genome sequence of Corynebacterium casei LMG S-19264T (=DSM 44701T), isolated from a smear-ripened cheese.</title>
        <authorList>
            <consortium name="US DOE Joint Genome Institute (JGI-PGF)"/>
            <person name="Walter F."/>
            <person name="Albersmeier A."/>
            <person name="Kalinowski J."/>
            <person name="Ruckert C."/>
        </authorList>
    </citation>
    <scope>NUCLEOTIDE SEQUENCE</scope>
    <source>
        <strain evidence="1">KCTC 12710</strain>
    </source>
</reference>
<dbReference type="SUPFAM" id="SSF51126">
    <property type="entry name" value="Pectin lyase-like"/>
    <property type="match status" value="1"/>
</dbReference>
<dbReference type="Proteomes" id="UP000636004">
    <property type="component" value="Unassembled WGS sequence"/>
</dbReference>